<dbReference type="AlphaFoldDB" id="A0A4R7B960"/>
<dbReference type="Proteomes" id="UP000295611">
    <property type="component" value="Unassembled WGS sequence"/>
</dbReference>
<evidence type="ECO:0000256" key="1">
    <source>
        <dbReference type="ARBA" id="ARBA00001947"/>
    </source>
</evidence>
<comment type="caution">
    <text evidence="8">The sequence shown here is derived from an EMBL/GenBank/DDBJ whole genome shotgun (WGS) entry which is preliminary data.</text>
</comment>
<dbReference type="InterPro" id="IPR051335">
    <property type="entry name" value="Alanyl-tRNA_Editing_Enzymes"/>
</dbReference>
<dbReference type="GO" id="GO:0005524">
    <property type="term" value="F:ATP binding"/>
    <property type="evidence" value="ECO:0007669"/>
    <property type="project" value="InterPro"/>
</dbReference>
<evidence type="ECO:0000256" key="2">
    <source>
        <dbReference type="ARBA" id="ARBA00004496"/>
    </source>
</evidence>
<name>A0A4R7B960_9NEIS</name>
<dbReference type="PANTHER" id="PTHR43462:SF1">
    <property type="entry name" value="ALANYL-TRNA EDITING PROTEIN AARSD1"/>
    <property type="match status" value="1"/>
</dbReference>
<proteinExistence type="predicted"/>
<dbReference type="InterPro" id="IPR018163">
    <property type="entry name" value="Thr/Ala-tRNA-synth_IIc_edit"/>
</dbReference>
<dbReference type="Pfam" id="PF07973">
    <property type="entry name" value="tRNA_SAD"/>
    <property type="match status" value="1"/>
</dbReference>
<dbReference type="GO" id="GO:0003676">
    <property type="term" value="F:nucleic acid binding"/>
    <property type="evidence" value="ECO:0007669"/>
    <property type="project" value="InterPro"/>
</dbReference>
<keyword evidence="5" id="KW-0862">Zinc</keyword>
<dbReference type="InterPro" id="IPR009000">
    <property type="entry name" value="Transl_B-barrel_sf"/>
</dbReference>
<dbReference type="RefSeq" id="WP_133678774.1">
    <property type="nucleotide sequence ID" value="NZ_SNZP01000003.1"/>
</dbReference>
<protein>
    <recommendedName>
        <fullName evidence="3">Alanine--tRNA ligase</fullName>
    </recommendedName>
    <alternativeName>
        <fullName evidence="6">Alanyl-tRNA synthetase</fullName>
    </alternativeName>
</protein>
<dbReference type="InterPro" id="IPR012947">
    <property type="entry name" value="tRNA_SAD"/>
</dbReference>
<dbReference type="PANTHER" id="PTHR43462">
    <property type="entry name" value="ALANYL-TRNA EDITING PROTEIN"/>
    <property type="match status" value="1"/>
</dbReference>
<gene>
    <name evidence="8" type="ORF">DFP86_10347</name>
</gene>
<comment type="cofactor">
    <cofactor evidence="1">
        <name>Zn(2+)</name>
        <dbReference type="ChEBI" id="CHEBI:29105"/>
    </cofactor>
</comment>
<evidence type="ECO:0000256" key="5">
    <source>
        <dbReference type="ARBA" id="ARBA00022833"/>
    </source>
</evidence>
<dbReference type="PROSITE" id="PS50860">
    <property type="entry name" value="AA_TRNA_LIGASE_II_ALA"/>
    <property type="match status" value="1"/>
</dbReference>
<dbReference type="GO" id="GO:0006419">
    <property type="term" value="P:alanyl-tRNA aminoacylation"/>
    <property type="evidence" value="ECO:0007669"/>
    <property type="project" value="InterPro"/>
</dbReference>
<dbReference type="InterPro" id="IPR018165">
    <property type="entry name" value="Ala-tRNA-synth_IIc_core"/>
</dbReference>
<reference evidence="8 9" key="1">
    <citation type="submission" date="2019-03" db="EMBL/GenBank/DDBJ databases">
        <title>Genomic Encyclopedia of Type Strains, Phase III (KMG-III): the genomes of soil and plant-associated and newly described type strains.</title>
        <authorList>
            <person name="Whitman W."/>
        </authorList>
    </citation>
    <scope>NUCLEOTIDE SEQUENCE [LARGE SCALE GENOMIC DNA]</scope>
    <source>
        <strain evidence="8 9">CECT 8976</strain>
    </source>
</reference>
<dbReference type="Gene3D" id="2.40.30.130">
    <property type="match status" value="1"/>
</dbReference>
<feature type="domain" description="Alanyl-transfer RNA synthetases family profile" evidence="7">
    <location>
        <begin position="1"/>
        <end position="237"/>
    </location>
</feature>
<dbReference type="GO" id="GO:0005737">
    <property type="term" value="C:cytoplasm"/>
    <property type="evidence" value="ECO:0007669"/>
    <property type="project" value="UniProtKB-SubCell"/>
</dbReference>
<evidence type="ECO:0000313" key="8">
    <source>
        <dbReference type="EMBL" id="TDR81394.1"/>
    </source>
</evidence>
<organism evidence="8 9">
    <name type="scientific">Paludibacterium purpuratum</name>
    <dbReference type="NCBI Taxonomy" id="1144873"/>
    <lineage>
        <taxon>Bacteria</taxon>
        <taxon>Pseudomonadati</taxon>
        <taxon>Pseudomonadota</taxon>
        <taxon>Betaproteobacteria</taxon>
        <taxon>Neisseriales</taxon>
        <taxon>Chromobacteriaceae</taxon>
        <taxon>Paludibacterium</taxon>
    </lineage>
</organism>
<dbReference type="SUPFAM" id="SSF55186">
    <property type="entry name" value="ThrRS/AlaRS common domain"/>
    <property type="match status" value="1"/>
</dbReference>
<keyword evidence="4" id="KW-0479">Metal-binding</keyword>
<dbReference type="SUPFAM" id="SSF50447">
    <property type="entry name" value="Translation proteins"/>
    <property type="match status" value="1"/>
</dbReference>
<accession>A0A4R7B960</accession>
<evidence type="ECO:0000256" key="4">
    <source>
        <dbReference type="ARBA" id="ARBA00022723"/>
    </source>
</evidence>
<dbReference type="EMBL" id="SNZP01000003">
    <property type="protein sequence ID" value="TDR81394.1"/>
    <property type="molecule type" value="Genomic_DNA"/>
</dbReference>
<evidence type="ECO:0000259" key="7">
    <source>
        <dbReference type="PROSITE" id="PS50860"/>
    </source>
</evidence>
<dbReference type="Gene3D" id="3.30.980.10">
    <property type="entry name" value="Threonyl-trna Synthetase, Chain A, domain 2"/>
    <property type="match status" value="1"/>
</dbReference>
<dbReference type="GO" id="GO:0002161">
    <property type="term" value="F:aminoacyl-tRNA deacylase activity"/>
    <property type="evidence" value="ECO:0007669"/>
    <property type="project" value="UniProtKB-ARBA"/>
</dbReference>
<sequence>MQECFYLDPYQTRLETSVVRHREGGVVLSDTICYPQGGGQPGDTGTLTLPDGTTLSIENTRRDPESGDIVHFLPDNAQYPRSGTPVVVQIDWARRHRHMRMHTCLHLLSEVLKYEVTSGNLTAESARLDFNLPEGEELDKQDIETRLNCMIDADHAVIMKMIPSAELITQPDLIASMALPPPLDKPEVHLVEIQSVSLEPCGGTHVRHTAEIGRVAVKKIENKGKRNKRVIIAFAEE</sequence>
<evidence type="ECO:0000256" key="3">
    <source>
        <dbReference type="ARBA" id="ARBA00017959"/>
    </source>
</evidence>
<dbReference type="InterPro" id="IPR018164">
    <property type="entry name" value="Ala-tRNA-synth_IIc_N"/>
</dbReference>
<comment type="subcellular location">
    <subcellularLocation>
        <location evidence="2">Cytoplasm</location>
    </subcellularLocation>
</comment>
<dbReference type="GO" id="GO:0046872">
    <property type="term" value="F:metal ion binding"/>
    <property type="evidence" value="ECO:0007669"/>
    <property type="project" value="UniProtKB-KW"/>
</dbReference>
<dbReference type="SMART" id="SM00863">
    <property type="entry name" value="tRNA_SAD"/>
    <property type="match status" value="1"/>
</dbReference>
<dbReference type="GO" id="GO:0004813">
    <property type="term" value="F:alanine-tRNA ligase activity"/>
    <property type="evidence" value="ECO:0007669"/>
    <property type="project" value="InterPro"/>
</dbReference>
<keyword evidence="9" id="KW-1185">Reference proteome</keyword>
<evidence type="ECO:0000313" key="9">
    <source>
        <dbReference type="Proteomes" id="UP000295611"/>
    </source>
</evidence>
<evidence type="ECO:0000256" key="6">
    <source>
        <dbReference type="ARBA" id="ARBA00032577"/>
    </source>
</evidence>
<dbReference type="OrthoDB" id="9812949at2"/>
<dbReference type="Pfam" id="PF01411">
    <property type="entry name" value="tRNA-synt_2c"/>
    <property type="match status" value="1"/>
</dbReference>